<keyword evidence="4 5" id="KW-0732">Signal</keyword>
<evidence type="ECO:0000313" key="7">
    <source>
        <dbReference type="EMBL" id="QEC50433.1"/>
    </source>
</evidence>
<dbReference type="Pfam" id="PF00496">
    <property type="entry name" value="SBP_bac_5"/>
    <property type="match status" value="1"/>
</dbReference>
<dbReference type="Gene3D" id="3.40.190.10">
    <property type="entry name" value="Periplasmic binding protein-like II"/>
    <property type="match status" value="1"/>
</dbReference>
<dbReference type="SUPFAM" id="SSF53850">
    <property type="entry name" value="Periplasmic binding protein-like II"/>
    <property type="match status" value="1"/>
</dbReference>
<dbReference type="GO" id="GO:1904680">
    <property type="term" value="F:peptide transmembrane transporter activity"/>
    <property type="evidence" value="ECO:0007669"/>
    <property type="project" value="TreeGrafter"/>
</dbReference>
<dbReference type="Gene3D" id="3.90.76.10">
    <property type="entry name" value="Dipeptide-binding Protein, Domain 1"/>
    <property type="match status" value="1"/>
</dbReference>
<sequence length="621" mass="66405">MRIHAGARRRGRRRAQLAGVAVAATAALAAGCGGGKPVDTGQHAPAGAGGTSGGAALTSATFAEPPNSPTYYIFPLTPLTNYNGNNDAQFQDLIYRPLYWFGKDGTPGFNDRLSLADTPTYRDGGRTAVVKLKPYKWSDGTPITSRDVVFWMNLLVAAKDNWAGYVPGEFPDNVKSVKAQGADTIAFTFDKAYNPDWVLYNELSQITPMPQHAWDKTSAAGTVGDADMTPAGAKKVYAFLAKEGGKLGSYAANPLWKVVSGPWRIGSFDTSNRVTLVPNPAYSGPVKPVLKTFKLVPFTSDTAEYNVLRAGGDLDYGYLPAQNAAQIPQLASNGYKVSKTATWSINYTVLNYNNAQAGPLFKQLYIRQAMQTLIDQGTWVKAALGGYGAETHGPVPIDPPNPFASPLLKQGVYPYAPDKAVAMLKAHGWDVKPDGVSTCASPGSGPSQCGAGIKGGAGLHVTLEYANGIAALDRGIQSVQSTFSKAGIKLELKPEPLDTLNAHEVRCKPGESKCDWQMVQGDLAWTFQPNYYPEGSLIFSSQGSSNAGGYSDPQADKLITATHISTDHQALVAYEDYLARQLPVLWTPKPDALVAVSTKLSGTQPKDPFGNLYPEEWRPAG</sequence>
<dbReference type="GO" id="GO:0015833">
    <property type="term" value="P:peptide transport"/>
    <property type="evidence" value="ECO:0007669"/>
    <property type="project" value="TreeGrafter"/>
</dbReference>
<evidence type="ECO:0000256" key="3">
    <source>
        <dbReference type="ARBA" id="ARBA00022448"/>
    </source>
</evidence>
<evidence type="ECO:0000259" key="6">
    <source>
        <dbReference type="Pfam" id="PF00496"/>
    </source>
</evidence>
<dbReference type="PANTHER" id="PTHR30290:SF10">
    <property type="entry name" value="PERIPLASMIC OLIGOPEPTIDE-BINDING PROTEIN-RELATED"/>
    <property type="match status" value="1"/>
</dbReference>
<evidence type="ECO:0000256" key="2">
    <source>
        <dbReference type="ARBA" id="ARBA00005695"/>
    </source>
</evidence>
<dbReference type="GO" id="GO:0042597">
    <property type="term" value="C:periplasmic space"/>
    <property type="evidence" value="ECO:0007669"/>
    <property type="project" value="UniProtKB-ARBA"/>
</dbReference>
<keyword evidence="3" id="KW-0813">Transport</keyword>
<dbReference type="EMBL" id="CP042430">
    <property type="protein sequence ID" value="QEC50433.1"/>
    <property type="molecule type" value="Genomic_DNA"/>
</dbReference>
<evidence type="ECO:0000256" key="4">
    <source>
        <dbReference type="ARBA" id="ARBA00022729"/>
    </source>
</evidence>
<dbReference type="CDD" id="cd08513">
    <property type="entry name" value="PBP2_thermophilic_Hb8_like"/>
    <property type="match status" value="1"/>
</dbReference>
<dbReference type="AlphaFoldDB" id="A0A5B8UB73"/>
<evidence type="ECO:0000313" key="8">
    <source>
        <dbReference type="Proteomes" id="UP000321805"/>
    </source>
</evidence>
<name>A0A5B8UB73_9ACTN</name>
<feature type="domain" description="Solute-binding protein family 5" evidence="6">
    <location>
        <begin position="115"/>
        <end position="521"/>
    </location>
</feature>
<protein>
    <submittedName>
        <fullName evidence="7">Peptide ABC transporter substrate-binding protein</fullName>
    </submittedName>
</protein>
<dbReference type="Proteomes" id="UP000321805">
    <property type="component" value="Chromosome"/>
</dbReference>
<reference evidence="7 8" key="1">
    <citation type="journal article" date="2018" name="J. Microbiol.">
        <title>Baekduia soli gen. nov., sp. nov., a novel bacterium isolated from the soil of Baekdu Mountain and proposal of a novel family name, Baekduiaceae fam. nov.</title>
        <authorList>
            <person name="An D.S."/>
            <person name="Siddiqi M.Z."/>
            <person name="Kim K.H."/>
            <person name="Yu H.S."/>
            <person name="Im W.T."/>
        </authorList>
    </citation>
    <scope>NUCLEOTIDE SEQUENCE [LARGE SCALE GENOMIC DNA]</scope>
    <source>
        <strain evidence="7 8">BR7-21</strain>
    </source>
</reference>
<dbReference type="KEGG" id="bsol:FSW04_24510"/>
<dbReference type="OrthoDB" id="7888869at2"/>
<proteinExistence type="inferred from homology"/>
<dbReference type="GO" id="GO:0030313">
    <property type="term" value="C:cell envelope"/>
    <property type="evidence" value="ECO:0007669"/>
    <property type="project" value="UniProtKB-SubCell"/>
</dbReference>
<comment type="similarity">
    <text evidence="2">Belongs to the bacterial solute-binding protein 5 family.</text>
</comment>
<dbReference type="InterPro" id="IPR030678">
    <property type="entry name" value="Peptide/Ni-bd"/>
</dbReference>
<evidence type="ECO:0000256" key="5">
    <source>
        <dbReference type="SAM" id="SignalP"/>
    </source>
</evidence>
<feature type="chain" id="PRO_5022927608" evidence="5">
    <location>
        <begin position="30"/>
        <end position="621"/>
    </location>
</feature>
<dbReference type="Gene3D" id="3.10.105.10">
    <property type="entry name" value="Dipeptide-binding Protein, Domain 3"/>
    <property type="match status" value="1"/>
</dbReference>
<dbReference type="PROSITE" id="PS51257">
    <property type="entry name" value="PROKAR_LIPOPROTEIN"/>
    <property type="match status" value="1"/>
</dbReference>
<dbReference type="PANTHER" id="PTHR30290">
    <property type="entry name" value="PERIPLASMIC BINDING COMPONENT OF ABC TRANSPORTER"/>
    <property type="match status" value="1"/>
</dbReference>
<dbReference type="InterPro" id="IPR039424">
    <property type="entry name" value="SBP_5"/>
</dbReference>
<organism evidence="7 8">
    <name type="scientific">Baekduia soli</name>
    <dbReference type="NCBI Taxonomy" id="496014"/>
    <lineage>
        <taxon>Bacteria</taxon>
        <taxon>Bacillati</taxon>
        <taxon>Actinomycetota</taxon>
        <taxon>Thermoleophilia</taxon>
        <taxon>Solirubrobacterales</taxon>
        <taxon>Baekduiaceae</taxon>
        <taxon>Baekduia</taxon>
    </lineage>
</organism>
<comment type="subcellular location">
    <subcellularLocation>
        <location evidence="1">Cell envelope</location>
    </subcellularLocation>
</comment>
<dbReference type="GO" id="GO:0043190">
    <property type="term" value="C:ATP-binding cassette (ABC) transporter complex"/>
    <property type="evidence" value="ECO:0007669"/>
    <property type="project" value="InterPro"/>
</dbReference>
<gene>
    <name evidence="7" type="ORF">FSW04_24510</name>
</gene>
<dbReference type="InterPro" id="IPR000914">
    <property type="entry name" value="SBP_5_dom"/>
</dbReference>
<dbReference type="RefSeq" id="WP_146923055.1">
    <property type="nucleotide sequence ID" value="NZ_CP042430.1"/>
</dbReference>
<accession>A0A5B8UB73</accession>
<dbReference type="PIRSF" id="PIRSF002741">
    <property type="entry name" value="MppA"/>
    <property type="match status" value="1"/>
</dbReference>
<feature type="signal peptide" evidence="5">
    <location>
        <begin position="1"/>
        <end position="29"/>
    </location>
</feature>
<keyword evidence="8" id="KW-1185">Reference proteome</keyword>
<evidence type="ECO:0000256" key="1">
    <source>
        <dbReference type="ARBA" id="ARBA00004196"/>
    </source>
</evidence>